<keyword evidence="2" id="KW-1185">Reference proteome</keyword>
<proteinExistence type="predicted"/>
<dbReference type="RefSeq" id="XP_021881451.1">
    <property type="nucleotide sequence ID" value="XM_022028788.1"/>
</dbReference>
<dbReference type="OrthoDB" id="2303713at2759"/>
<sequence length="279" mass="31310">MARRLVIKSYCLQSDRSPESLAKAFQGIHFSLRTYAEGWPVLYVTDAGELVQANVGKTGTEICERFFALSKDRLTIADFKEILKMFSRNPTAVDTAICTASRILSSLVCQVDKKTLAIIDEHGKLFKDGKPVPNLFRPLIDIHLWDPASNGARVIFTVTAFAGYETIILTRDVDSILEFVGPLFNTIFDKLLASSPLLSEEGVREEAKRATNNVSRGLNMLVGFLNESGPKDVHLTTVQKIKKFENERRASFAEATQKYYQKLDDTSKQIHLEAISRIF</sequence>
<dbReference type="Proteomes" id="UP000193648">
    <property type="component" value="Unassembled WGS sequence"/>
</dbReference>
<name>A0A1Y2GQA0_9FUNG</name>
<evidence type="ECO:0000313" key="1">
    <source>
        <dbReference type="EMBL" id="ORZ16104.1"/>
    </source>
</evidence>
<reference evidence="1 2" key="1">
    <citation type="submission" date="2016-07" db="EMBL/GenBank/DDBJ databases">
        <title>Pervasive Adenine N6-methylation of Active Genes in Fungi.</title>
        <authorList>
            <consortium name="DOE Joint Genome Institute"/>
            <person name="Mondo S.J."/>
            <person name="Dannebaum R.O."/>
            <person name="Kuo R.C."/>
            <person name="Labutti K."/>
            <person name="Haridas S."/>
            <person name="Kuo A."/>
            <person name="Salamov A."/>
            <person name="Ahrendt S.R."/>
            <person name="Lipzen A."/>
            <person name="Sullivan W."/>
            <person name="Andreopoulos W.B."/>
            <person name="Clum A."/>
            <person name="Lindquist E."/>
            <person name="Daum C."/>
            <person name="Ramamoorthy G.K."/>
            <person name="Gryganskyi A."/>
            <person name="Culley D."/>
            <person name="Magnuson J.K."/>
            <person name="James T.Y."/>
            <person name="O'Malley M.A."/>
            <person name="Stajich J.E."/>
            <person name="Spatafora J.W."/>
            <person name="Visel A."/>
            <person name="Grigoriev I.V."/>
        </authorList>
    </citation>
    <scope>NUCLEOTIDE SEQUENCE [LARGE SCALE GENOMIC DNA]</scope>
    <source>
        <strain evidence="1 2">NRRL 3116</strain>
    </source>
</reference>
<dbReference type="AlphaFoldDB" id="A0A1Y2GQA0"/>
<dbReference type="EMBL" id="MCFF01000018">
    <property type="protein sequence ID" value="ORZ16104.1"/>
    <property type="molecule type" value="Genomic_DNA"/>
</dbReference>
<accession>A0A1Y2GQA0</accession>
<organism evidence="1 2">
    <name type="scientific">Lobosporangium transversale</name>
    <dbReference type="NCBI Taxonomy" id="64571"/>
    <lineage>
        <taxon>Eukaryota</taxon>
        <taxon>Fungi</taxon>
        <taxon>Fungi incertae sedis</taxon>
        <taxon>Mucoromycota</taxon>
        <taxon>Mortierellomycotina</taxon>
        <taxon>Mortierellomycetes</taxon>
        <taxon>Mortierellales</taxon>
        <taxon>Mortierellaceae</taxon>
        <taxon>Lobosporangium</taxon>
    </lineage>
</organism>
<dbReference type="InParanoid" id="A0A1Y2GQA0"/>
<gene>
    <name evidence="1" type="ORF">BCR41DRAFT_396244</name>
</gene>
<evidence type="ECO:0000313" key="2">
    <source>
        <dbReference type="Proteomes" id="UP000193648"/>
    </source>
</evidence>
<comment type="caution">
    <text evidence="1">The sequence shown here is derived from an EMBL/GenBank/DDBJ whole genome shotgun (WGS) entry which is preliminary data.</text>
</comment>
<dbReference type="GeneID" id="33570631"/>
<protein>
    <submittedName>
        <fullName evidence="1">Uncharacterized protein</fullName>
    </submittedName>
</protein>
<dbReference type="STRING" id="64571.A0A1Y2GQA0"/>